<dbReference type="Proteomes" id="UP000218505">
    <property type="component" value="Chromosome"/>
</dbReference>
<sequence length="85" mass="9433">MLASELIGRTARDAGGRPIGKVADLITRVDERGRPRVVAALITPGHRGRLLGYERPGIRLPKALEFLALALHRGAREVPWEELRF</sequence>
<evidence type="ECO:0000313" key="2">
    <source>
        <dbReference type="Proteomes" id="UP000218505"/>
    </source>
</evidence>
<evidence type="ECO:0008006" key="3">
    <source>
        <dbReference type="Google" id="ProtNLM"/>
    </source>
</evidence>
<proteinExistence type="predicted"/>
<gene>
    <name evidence="1" type="ORF">CNX65_16805</name>
</gene>
<reference evidence="1" key="1">
    <citation type="submission" date="2017-09" db="EMBL/GenBank/DDBJ databases">
        <title>Complete Genome Sequence of ansamitocin-producing Bacterium Actinosynnema pretiosum X47.</title>
        <authorList>
            <person name="Cao G."/>
            <person name="Zong G."/>
            <person name="Zhong C."/>
            <person name="Fu J."/>
        </authorList>
    </citation>
    <scope>NUCLEOTIDE SEQUENCE [LARGE SCALE GENOMIC DNA]</scope>
    <source>
        <strain evidence="1">X47</strain>
    </source>
</reference>
<accession>A0A290Z6W6</accession>
<dbReference type="EMBL" id="CP023445">
    <property type="protein sequence ID" value="ATE54734.1"/>
    <property type="molecule type" value="Genomic_DNA"/>
</dbReference>
<protein>
    <recommendedName>
        <fullName evidence="3">PRC-barrel domain-containing protein</fullName>
    </recommendedName>
</protein>
<dbReference type="KEGG" id="apre:CNX65_16805"/>
<dbReference type="RefSeq" id="WP_096494173.1">
    <property type="nucleotide sequence ID" value="NZ_CP023445.1"/>
</dbReference>
<keyword evidence="2" id="KW-1185">Reference proteome</keyword>
<evidence type="ECO:0000313" key="1">
    <source>
        <dbReference type="EMBL" id="ATE54734.1"/>
    </source>
</evidence>
<organism evidence="1 2">
    <name type="scientific">Actinosynnema pretiosum</name>
    <dbReference type="NCBI Taxonomy" id="42197"/>
    <lineage>
        <taxon>Bacteria</taxon>
        <taxon>Bacillati</taxon>
        <taxon>Actinomycetota</taxon>
        <taxon>Actinomycetes</taxon>
        <taxon>Pseudonocardiales</taxon>
        <taxon>Pseudonocardiaceae</taxon>
        <taxon>Actinosynnema</taxon>
    </lineage>
</organism>
<dbReference type="AlphaFoldDB" id="A0A290Z6W6"/>
<name>A0A290Z6W6_9PSEU</name>